<dbReference type="InterPro" id="IPR050298">
    <property type="entry name" value="Gram-neg_bact_OMP"/>
</dbReference>
<dbReference type="GO" id="GO:0006811">
    <property type="term" value="P:monoatomic ion transport"/>
    <property type="evidence" value="ECO:0007669"/>
    <property type="project" value="UniProtKB-KW"/>
</dbReference>
<keyword evidence="7" id="KW-0406">Ion transport</keyword>
<gene>
    <name evidence="13" type="ORF">SAMN05421548_13948</name>
</gene>
<keyword evidence="5" id="KW-0812">Transmembrane</keyword>
<dbReference type="PANTHER" id="PTHR34501:SF9">
    <property type="entry name" value="MAJOR OUTER MEMBRANE PROTEIN P.IA"/>
    <property type="match status" value="1"/>
</dbReference>
<accession>A0A1G7BHH6</accession>
<dbReference type="OrthoDB" id="8982743at2"/>
<evidence type="ECO:0000256" key="8">
    <source>
        <dbReference type="ARBA" id="ARBA00023114"/>
    </source>
</evidence>
<keyword evidence="14" id="KW-1185">Reference proteome</keyword>
<keyword evidence="4" id="KW-1134">Transmembrane beta strand</keyword>
<feature type="chain" id="PRO_5011432147" evidence="11">
    <location>
        <begin position="28"/>
        <end position="386"/>
    </location>
</feature>
<feature type="signal peptide" evidence="11">
    <location>
        <begin position="1"/>
        <end position="27"/>
    </location>
</feature>
<evidence type="ECO:0000256" key="11">
    <source>
        <dbReference type="SAM" id="SignalP"/>
    </source>
</evidence>
<proteinExistence type="predicted"/>
<dbReference type="PANTHER" id="PTHR34501">
    <property type="entry name" value="PROTEIN YDDL-RELATED"/>
    <property type="match status" value="1"/>
</dbReference>
<evidence type="ECO:0000256" key="10">
    <source>
        <dbReference type="ARBA" id="ARBA00023237"/>
    </source>
</evidence>
<organism evidence="13 14">
    <name type="scientific">Paraburkholderia lycopersici</name>
    <dbReference type="NCBI Taxonomy" id="416944"/>
    <lineage>
        <taxon>Bacteria</taxon>
        <taxon>Pseudomonadati</taxon>
        <taxon>Pseudomonadota</taxon>
        <taxon>Betaproteobacteria</taxon>
        <taxon>Burkholderiales</taxon>
        <taxon>Burkholderiaceae</taxon>
        <taxon>Paraburkholderia</taxon>
    </lineage>
</organism>
<evidence type="ECO:0000256" key="5">
    <source>
        <dbReference type="ARBA" id="ARBA00022692"/>
    </source>
</evidence>
<dbReference type="STRING" id="416944.SAMN05421548_13948"/>
<keyword evidence="9" id="KW-0472">Membrane</keyword>
<comment type="subcellular location">
    <subcellularLocation>
        <location evidence="1">Cell outer membrane</location>
        <topology evidence="1">Multi-pass membrane protein</topology>
    </subcellularLocation>
</comment>
<evidence type="ECO:0000256" key="2">
    <source>
        <dbReference type="ARBA" id="ARBA00011233"/>
    </source>
</evidence>
<keyword evidence="6 11" id="KW-0732">Signal</keyword>
<dbReference type="CDD" id="cd00342">
    <property type="entry name" value="gram_neg_porins"/>
    <property type="match status" value="1"/>
</dbReference>
<sequence>MKTLTVRERALRLAAIALFVLAADAHAQSSVSLYGIVEDGLIYTNNQKGGATLQATTGATNTSRFGLRGTEDLGGGYRAIFTLENGFDTSTGKLGQGGLLFGRTAMVGIASPYGTITAGRQYEPVSEYVGLLSSALQWAGWTGAHPGDIDNMQSTIRFNNSLAYTSPTWDGFSFKAMFAPGGVAGAFERQRALSFGAGWQGAFGGVAAAYLNMNDPSVSAYGGTVLPGQPGYTSPVTSPIYSGYASAGTLQIVGVGANATLAGVRLDAIYTNTRYQDVLPTGTTPFRGGTAQFNTVEVNGSYRFTPQLLMGSAFIYTKGETAKYTQVNLGADYSLSRRTDIGLVGVWQHAMGTDSTGKSAVANIASLSASSTPNQVAVRLNLRHRF</sequence>
<evidence type="ECO:0000259" key="12">
    <source>
        <dbReference type="Pfam" id="PF13609"/>
    </source>
</evidence>
<dbReference type="PRINTS" id="PR00184">
    <property type="entry name" value="NEISSPPORIN"/>
</dbReference>
<dbReference type="SUPFAM" id="SSF56935">
    <property type="entry name" value="Porins"/>
    <property type="match status" value="1"/>
</dbReference>
<evidence type="ECO:0000313" key="14">
    <source>
        <dbReference type="Proteomes" id="UP000198908"/>
    </source>
</evidence>
<dbReference type="RefSeq" id="WP_092005256.1">
    <property type="nucleotide sequence ID" value="NZ_FMYQ01000039.1"/>
</dbReference>
<dbReference type="Gene3D" id="2.40.160.10">
    <property type="entry name" value="Porin"/>
    <property type="match status" value="1"/>
</dbReference>
<dbReference type="GO" id="GO:0009279">
    <property type="term" value="C:cell outer membrane"/>
    <property type="evidence" value="ECO:0007669"/>
    <property type="project" value="UniProtKB-SubCell"/>
</dbReference>
<keyword evidence="10" id="KW-0998">Cell outer membrane</keyword>
<keyword evidence="8" id="KW-0626">Porin</keyword>
<dbReference type="InterPro" id="IPR002299">
    <property type="entry name" value="Porin_Neis"/>
</dbReference>
<dbReference type="AlphaFoldDB" id="A0A1G7BHH6"/>
<evidence type="ECO:0000256" key="4">
    <source>
        <dbReference type="ARBA" id="ARBA00022452"/>
    </source>
</evidence>
<evidence type="ECO:0000256" key="3">
    <source>
        <dbReference type="ARBA" id="ARBA00022448"/>
    </source>
</evidence>
<evidence type="ECO:0000256" key="1">
    <source>
        <dbReference type="ARBA" id="ARBA00004571"/>
    </source>
</evidence>
<protein>
    <submittedName>
        <fullName evidence="13">Outer membrane protein (Porin)</fullName>
    </submittedName>
</protein>
<dbReference type="GO" id="GO:0015288">
    <property type="term" value="F:porin activity"/>
    <property type="evidence" value="ECO:0007669"/>
    <property type="project" value="UniProtKB-KW"/>
</dbReference>
<dbReference type="EMBL" id="FMYQ01000039">
    <property type="protein sequence ID" value="SDE26571.1"/>
    <property type="molecule type" value="Genomic_DNA"/>
</dbReference>
<evidence type="ECO:0000256" key="9">
    <source>
        <dbReference type="ARBA" id="ARBA00023136"/>
    </source>
</evidence>
<feature type="domain" description="Porin" evidence="12">
    <location>
        <begin position="14"/>
        <end position="342"/>
    </location>
</feature>
<evidence type="ECO:0000313" key="13">
    <source>
        <dbReference type="EMBL" id="SDE26571.1"/>
    </source>
</evidence>
<dbReference type="InterPro" id="IPR023614">
    <property type="entry name" value="Porin_dom_sf"/>
</dbReference>
<comment type="subunit">
    <text evidence="2">Homotrimer.</text>
</comment>
<evidence type="ECO:0000256" key="7">
    <source>
        <dbReference type="ARBA" id="ARBA00023065"/>
    </source>
</evidence>
<reference evidence="14" key="1">
    <citation type="submission" date="2016-09" db="EMBL/GenBank/DDBJ databases">
        <authorList>
            <person name="Varghese N."/>
            <person name="Submissions S."/>
        </authorList>
    </citation>
    <scope>NUCLEOTIDE SEQUENCE [LARGE SCALE GENOMIC DNA]</scope>
    <source>
        <strain evidence="14">TNe-862</strain>
    </source>
</reference>
<dbReference type="Proteomes" id="UP000198908">
    <property type="component" value="Unassembled WGS sequence"/>
</dbReference>
<evidence type="ECO:0000256" key="6">
    <source>
        <dbReference type="ARBA" id="ARBA00022729"/>
    </source>
</evidence>
<dbReference type="GO" id="GO:0046930">
    <property type="term" value="C:pore complex"/>
    <property type="evidence" value="ECO:0007669"/>
    <property type="project" value="UniProtKB-KW"/>
</dbReference>
<dbReference type="Pfam" id="PF13609">
    <property type="entry name" value="Porin_4"/>
    <property type="match status" value="1"/>
</dbReference>
<name>A0A1G7BHH6_9BURK</name>
<keyword evidence="3" id="KW-0813">Transport</keyword>
<dbReference type="InterPro" id="IPR033900">
    <property type="entry name" value="Gram_neg_porin_domain"/>
</dbReference>